<feature type="region of interest" description="Disordered" evidence="1">
    <location>
        <begin position="1"/>
        <end position="23"/>
    </location>
</feature>
<feature type="compositionally biased region" description="Polar residues" evidence="1">
    <location>
        <begin position="120"/>
        <end position="130"/>
    </location>
</feature>
<sequence length="475" mass="52055">MPKHRHNHQDHMNDTNEQPGLELVPDGQPRHITNYSDAHVAVNSYHQSFEETGKEAIPTTNYTQVANVENTPEPKPKRRRRCLWLIAGGITLLVVILSAVLGGVLSGRTAKPSVDEQKAPSPTATSQTIRQGSPLAVTGWRKSNGVEIFLFYQDVNSNVRRSRYEEVPTSSTLGNTSWHAPEKYNSFATSRSRLAGSIIQYGTGAVPQVEMFYTNDDNRLLGLSINEAINSGYEEDSIKNTKLATGNNSSVAAYWPWITYQGPDQSLFEVRNGLIEDDLRPSTVWGVRKLDIVAAEASRLALVPLSSNFTAIADQGAYGIIYQAPNNSLMIATPDNSSNELAATYALFWPSGFTVPTISKGGSFAAFSMARQSDALQRVNVYLLFIDASSSNINVLRNSASGWELTQPTALKAVDFDSDIACLTMATTYSDSNGSQVLLRQALSETRCYFQRGDSVREVMLSGDDWVDLGSVPIP</sequence>
<keyword evidence="2" id="KW-0472">Membrane</keyword>
<organism evidence="3 4">
    <name type="scientific">Colletotrichum fioriniae PJ7</name>
    <dbReference type="NCBI Taxonomy" id="1445577"/>
    <lineage>
        <taxon>Eukaryota</taxon>
        <taxon>Fungi</taxon>
        <taxon>Dikarya</taxon>
        <taxon>Ascomycota</taxon>
        <taxon>Pezizomycotina</taxon>
        <taxon>Sordariomycetes</taxon>
        <taxon>Hypocreomycetidae</taxon>
        <taxon>Glomerellales</taxon>
        <taxon>Glomerellaceae</taxon>
        <taxon>Colletotrichum</taxon>
        <taxon>Colletotrichum acutatum species complex</taxon>
    </lineage>
</organism>
<keyword evidence="2" id="KW-0812">Transmembrane</keyword>
<evidence type="ECO:0000313" key="4">
    <source>
        <dbReference type="Proteomes" id="UP000020467"/>
    </source>
</evidence>
<comment type="caution">
    <text evidence="3">The sequence shown here is derived from an EMBL/GenBank/DDBJ whole genome shotgun (WGS) entry which is preliminary data.</text>
</comment>
<keyword evidence="2" id="KW-1133">Transmembrane helix</keyword>
<dbReference type="HOGENOM" id="CLU_027100_0_0_1"/>
<protein>
    <recommendedName>
        <fullName evidence="5">Fucose-specific lectin</fullName>
    </recommendedName>
</protein>
<reference evidence="3 4" key="1">
    <citation type="submission" date="2014-02" db="EMBL/GenBank/DDBJ databases">
        <title>The genome sequence of Colletotrichum fioriniae PJ7.</title>
        <authorList>
            <person name="Baroncelli R."/>
            <person name="Thon M.R."/>
        </authorList>
    </citation>
    <scope>NUCLEOTIDE SEQUENCE [LARGE SCALE GENOMIC DNA]</scope>
    <source>
        <strain evidence="3 4">PJ7</strain>
    </source>
</reference>
<dbReference type="eggNOG" id="ENOG502RQXA">
    <property type="taxonomic scope" value="Eukaryota"/>
</dbReference>
<evidence type="ECO:0000313" key="3">
    <source>
        <dbReference type="EMBL" id="EXF85329.1"/>
    </source>
</evidence>
<evidence type="ECO:0000256" key="2">
    <source>
        <dbReference type="SAM" id="Phobius"/>
    </source>
</evidence>
<feature type="transmembrane region" description="Helical" evidence="2">
    <location>
        <begin position="82"/>
        <end position="105"/>
    </location>
</feature>
<evidence type="ECO:0000256" key="1">
    <source>
        <dbReference type="SAM" id="MobiDB-lite"/>
    </source>
</evidence>
<keyword evidence="4" id="KW-1185">Reference proteome</keyword>
<feature type="region of interest" description="Disordered" evidence="1">
    <location>
        <begin position="110"/>
        <end position="130"/>
    </location>
</feature>
<name>A0A010S3X5_9PEZI</name>
<gene>
    <name evidence="3" type="ORF">CFIO01_02543</name>
</gene>
<proteinExistence type="predicted"/>
<dbReference type="Proteomes" id="UP000020467">
    <property type="component" value="Unassembled WGS sequence"/>
</dbReference>
<dbReference type="OrthoDB" id="3800077at2759"/>
<dbReference type="EMBL" id="JARH01000106">
    <property type="protein sequence ID" value="EXF85329.1"/>
    <property type="molecule type" value="Genomic_DNA"/>
</dbReference>
<dbReference type="AlphaFoldDB" id="A0A010S3X5"/>
<evidence type="ECO:0008006" key="5">
    <source>
        <dbReference type="Google" id="ProtNLM"/>
    </source>
</evidence>
<dbReference type="STRING" id="1445577.A0A010S3X5"/>
<accession>A0A010S3X5</accession>
<dbReference type="Gene3D" id="2.120.10.70">
    <property type="entry name" value="Fucose-specific lectin"/>
    <property type="match status" value="1"/>
</dbReference>
<dbReference type="KEGG" id="cfj:CFIO01_02543"/>
<dbReference type="SUPFAM" id="SSF89372">
    <property type="entry name" value="Fucose-specific lectin"/>
    <property type="match status" value="1"/>
</dbReference>